<dbReference type="InterPro" id="IPR007461">
    <property type="entry name" value="Ysc84_actin-binding"/>
</dbReference>
<organism evidence="3 4">
    <name type="scientific">Candidatus Nitrohelix vancouverensis</name>
    <dbReference type="NCBI Taxonomy" id="2705534"/>
    <lineage>
        <taxon>Bacteria</taxon>
        <taxon>Pseudomonadati</taxon>
        <taxon>Nitrospinota/Tectimicrobiota group</taxon>
        <taxon>Nitrospinota</taxon>
        <taxon>Nitrospinia</taxon>
        <taxon>Nitrospinales</taxon>
        <taxon>Nitrospinaceae</taxon>
        <taxon>Candidatus Nitrohelix</taxon>
    </lineage>
</organism>
<reference evidence="4" key="1">
    <citation type="submission" date="2020-02" db="EMBL/GenBank/DDBJ databases">
        <title>Genomic and physiological characterization of two novel Nitrospinaceae genera.</title>
        <authorList>
            <person name="Mueller A.J."/>
            <person name="Jung M.-Y."/>
            <person name="Strachan C.R."/>
            <person name="Herbold C.W."/>
            <person name="Kirkegaard R.H."/>
            <person name="Daims H."/>
        </authorList>
    </citation>
    <scope>NUCLEOTIDE SEQUENCE [LARGE SCALE GENOMIC DNA]</scope>
</reference>
<name>A0A7T0C000_9BACT</name>
<dbReference type="KEGG" id="nva:G3M78_00870"/>
<dbReference type="Proteomes" id="UP000594464">
    <property type="component" value="Chromosome"/>
</dbReference>
<proteinExistence type="predicted"/>
<protein>
    <recommendedName>
        <fullName evidence="2">Ysc84 actin-binding domain-containing protein</fullName>
    </recommendedName>
</protein>
<dbReference type="CDD" id="cd11524">
    <property type="entry name" value="SYLF"/>
    <property type="match status" value="1"/>
</dbReference>
<dbReference type="EMBL" id="CP048620">
    <property type="protein sequence ID" value="QPJ64031.1"/>
    <property type="molecule type" value="Genomic_DNA"/>
</dbReference>
<sequence length="192" mass="20719">MINKNNLHKRRHRLTNFLIAFFACLILAAPSTAKAASADEINIGVDNALDRFKNEVAGAERFLAKAKGILVFPTVYKAGFGIGGEYGEGALRINGKTAEYYNTMAASIGFQLGAEAKTILLIFTENKALDSFRNSDGWKVGVDGSVALITIGVGDSLDTVNTQDPIIAFVFGQKGLMYNLTLEGSKFTKMVK</sequence>
<feature type="signal peptide" evidence="1">
    <location>
        <begin position="1"/>
        <end position="35"/>
    </location>
</feature>
<keyword evidence="1" id="KW-0732">Signal</keyword>
<gene>
    <name evidence="3" type="ORF">G3M78_00870</name>
</gene>
<dbReference type="Pfam" id="PF04366">
    <property type="entry name" value="Ysc84"/>
    <property type="match status" value="1"/>
</dbReference>
<evidence type="ECO:0000313" key="3">
    <source>
        <dbReference type="EMBL" id="QPJ64031.1"/>
    </source>
</evidence>
<dbReference type="PROSITE" id="PS51257">
    <property type="entry name" value="PROKAR_LIPOPROTEIN"/>
    <property type="match status" value="1"/>
</dbReference>
<accession>A0A7T0C000</accession>
<evidence type="ECO:0000313" key="4">
    <source>
        <dbReference type="Proteomes" id="UP000594464"/>
    </source>
</evidence>
<evidence type="ECO:0000259" key="2">
    <source>
        <dbReference type="Pfam" id="PF04366"/>
    </source>
</evidence>
<feature type="domain" description="Ysc84 actin-binding" evidence="2">
    <location>
        <begin position="106"/>
        <end position="188"/>
    </location>
</feature>
<evidence type="ECO:0000256" key="1">
    <source>
        <dbReference type="SAM" id="SignalP"/>
    </source>
</evidence>
<dbReference type="AlphaFoldDB" id="A0A7T0C000"/>
<feature type="chain" id="PRO_5032668117" description="Ysc84 actin-binding domain-containing protein" evidence="1">
    <location>
        <begin position="36"/>
        <end position="192"/>
    </location>
</feature>